<dbReference type="EMBL" id="CAAALY010013144">
    <property type="protein sequence ID" value="VEL11878.1"/>
    <property type="molecule type" value="Genomic_DNA"/>
</dbReference>
<name>A0A448WHN9_9PLAT</name>
<proteinExistence type="predicted"/>
<evidence type="ECO:0000256" key="1">
    <source>
        <dbReference type="SAM" id="MobiDB-lite"/>
    </source>
</evidence>
<feature type="compositionally biased region" description="Basic and acidic residues" evidence="1">
    <location>
        <begin position="28"/>
        <end position="49"/>
    </location>
</feature>
<evidence type="ECO:0000313" key="2">
    <source>
        <dbReference type="EMBL" id="VEL11878.1"/>
    </source>
</evidence>
<organism evidence="2 3">
    <name type="scientific">Protopolystoma xenopodis</name>
    <dbReference type="NCBI Taxonomy" id="117903"/>
    <lineage>
        <taxon>Eukaryota</taxon>
        <taxon>Metazoa</taxon>
        <taxon>Spiralia</taxon>
        <taxon>Lophotrochozoa</taxon>
        <taxon>Platyhelminthes</taxon>
        <taxon>Monogenea</taxon>
        <taxon>Polyopisthocotylea</taxon>
        <taxon>Polystomatidea</taxon>
        <taxon>Polystomatidae</taxon>
        <taxon>Protopolystoma</taxon>
    </lineage>
</organism>
<comment type="caution">
    <text evidence="2">The sequence shown here is derived from an EMBL/GenBank/DDBJ whole genome shotgun (WGS) entry which is preliminary data.</text>
</comment>
<feature type="region of interest" description="Disordered" evidence="1">
    <location>
        <begin position="19"/>
        <end position="57"/>
    </location>
</feature>
<sequence>MPFRFGSVTLTADPLQIGGFGGRAGPRKKSDRDRQHCVRADQQISHHSEAASLEAAQDAISGPVTTGQFSCSSSSSACSSICRVLLTGQLWLDGKTGVKRVWKRRDNFEQKEDTLFIIEAFLPRKSGHRVAAIMWRED</sequence>
<keyword evidence="3" id="KW-1185">Reference proteome</keyword>
<gene>
    <name evidence="2" type="ORF">PXEA_LOCUS5318</name>
</gene>
<dbReference type="AlphaFoldDB" id="A0A448WHN9"/>
<reference evidence="2" key="1">
    <citation type="submission" date="2018-11" db="EMBL/GenBank/DDBJ databases">
        <authorList>
            <consortium name="Pathogen Informatics"/>
        </authorList>
    </citation>
    <scope>NUCLEOTIDE SEQUENCE</scope>
</reference>
<accession>A0A448WHN9</accession>
<dbReference type="Proteomes" id="UP000784294">
    <property type="component" value="Unassembled WGS sequence"/>
</dbReference>
<protein>
    <submittedName>
        <fullName evidence="2">Uncharacterized protein</fullName>
    </submittedName>
</protein>
<evidence type="ECO:0000313" key="3">
    <source>
        <dbReference type="Proteomes" id="UP000784294"/>
    </source>
</evidence>